<reference evidence="3 4" key="1">
    <citation type="submission" date="2019-02" db="EMBL/GenBank/DDBJ databases">
        <title>Deep-cultivation of Planctomycetes and their phenomic and genomic characterization uncovers novel biology.</title>
        <authorList>
            <person name="Wiegand S."/>
            <person name="Jogler M."/>
            <person name="Boedeker C."/>
            <person name="Pinto D."/>
            <person name="Vollmers J."/>
            <person name="Rivas-Marin E."/>
            <person name="Kohn T."/>
            <person name="Peeters S.H."/>
            <person name="Heuer A."/>
            <person name="Rast P."/>
            <person name="Oberbeckmann S."/>
            <person name="Bunk B."/>
            <person name="Jeske O."/>
            <person name="Meyerdierks A."/>
            <person name="Storesund J.E."/>
            <person name="Kallscheuer N."/>
            <person name="Luecker S."/>
            <person name="Lage O.M."/>
            <person name="Pohl T."/>
            <person name="Merkel B.J."/>
            <person name="Hornburger P."/>
            <person name="Mueller R.-W."/>
            <person name="Bruemmer F."/>
            <person name="Labrenz M."/>
            <person name="Spormann A.M."/>
            <person name="Op Den Camp H."/>
            <person name="Overmann J."/>
            <person name="Amann R."/>
            <person name="Jetten M.S.M."/>
            <person name="Mascher T."/>
            <person name="Medema M.H."/>
            <person name="Devos D.P."/>
            <person name="Kaster A.-K."/>
            <person name="Ovreas L."/>
            <person name="Rohde M."/>
            <person name="Galperin M.Y."/>
            <person name="Jogler C."/>
        </authorList>
    </citation>
    <scope>NUCLEOTIDE SEQUENCE [LARGE SCALE GENOMIC DNA]</scope>
    <source>
        <strain evidence="3 4">Mal64</strain>
    </source>
</reference>
<evidence type="ECO:0000259" key="2">
    <source>
        <dbReference type="PROSITE" id="PS50885"/>
    </source>
</evidence>
<comment type="caution">
    <text evidence="3">The sequence shown here is derived from an EMBL/GenBank/DDBJ whole genome shotgun (WGS) entry which is preliminary data.</text>
</comment>
<dbReference type="AlphaFoldDB" id="A0A5C5ZHL0"/>
<accession>A0A5C5ZHL0</accession>
<protein>
    <recommendedName>
        <fullName evidence="2">HAMP domain-containing protein</fullName>
    </recommendedName>
</protein>
<organism evidence="3 4">
    <name type="scientific">Pseudobythopirellula maris</name>
    <dbReference type="NCBI Taxonomy" id="2527991"/>
    <lineage>
        <taxon>Bacteria</taxon>
        <taxon>Pseudomonadati</taxon>
        <taxon>Planctomycetota</taxon>
        <taxon>Planctomycetia</taxon>
        <taxon>Pirellulales</taxon>
        <taxon>Lacipirellulaceae</taxon>
        <taxon>Pseudobythopirellula</taxon>
    </lineage>
</organism>
<dbReference type="InterPro" id="IPR003660">
    <property type="entry name" value="HAMP_dom"/>
</dbReference>
<dbReference type="Proteomes" id="UP000315440">
    <property type="component" value="Unassembled WGS sequence"/>
</dbReference>
<keyword evidence="1" id="KW-0812">Transmembrane</keyword>
<evidence type="ECO:0000256" key="1">
    <source>
        <dbReference type="SAM" id="Phobius"/>
    </source>
</evidence>
<dbReference type="GO" id="GO:0016020">
    <property type="term" value="C:membrane"/>
    <property type="evidence" value="ECO:0007669"/>
    <property type="project" value="InterPro"/>
</dbReference>
<feature type="transmembrane region" description="Helical" evidence="1">
    <location>
        <begin position="21"/>
        <end position="41"/>
    </location>
</feature>
<evidence type="ECO:0000313" key="4">
    <source>
        <dbReference type="Proteomes" id="UP000315440"/>
    </source>
</evidence>
<dbReference type="PROSITE" id="PS50885">
    <property type="entry name" value="HAMP"/>
    <property type="match status" value="1"/>
</dbReference>
<dbReference type="EMBL" id="SJPQ01000004">
    <property type="protein sequence ID" value="TWT86834.1"/>
    <property type="molecule type" value="Genomic_DNA"/>
</dbReference>
<keyword evidence="1" id="KW-0472">Membrane</keyword>
<evidence type="ECO:0000313" key="3">
    <source>
        <dbReference type="EMBL" id="TWT86834.1"/>
    </source>
</evidence>
<sequence length="151" mass="17130">MEPKKIRRKIEFVDREVQGALARRLIGHWFLFLAVVASVAFLLRWMSDPFKPVGEHAVEAWWSYGPMLLAIACLAPAFIYDSIRLSNRFAGPIYRLRTATHKLAEGGAPEKIEFRGADFWQELAVDFNRVVDRLAKSEQPSPDNDQQGAAS</sequence>
<dbReference type="OrthoDB" id="270597at2"/>
<proteinExistence type="predicted"/>
<gene>
    <name evidence="3" type="ORF">Mal64_36640</name>
</gene>
<keyword evidence="1" id="KW-1133">Transmembrane helix</keyword>
<feature type="transmembrane region" description="Helical" evidence="1">
    <location>
        <begin position="61"/>
        <end position="80"/>
    </location>
</feature>
<dbReference type="RefSeq" id="WP_146402949.1">
    <property type="nucleotide sequence ID" value="NZ_SJPQ01000004.1"/>
</dbReference>
<keyword evidence="4" id="KW-1185">Reference proteome</keyword>
<dbReference type="GO" id="GO:0007165">
    <property type="term" value="P:signal transduction"/>
    <property type="evidence" value="ECO:0007669"/>
    <property type="project" value="InterPro"/>
</dbReference>
<name>A0A5C5ZHL0_9BACT</name>
<dbReference type="CDD" id="cd06225">
    <property type="entry name" value="HAMP"/>
    <property type="match status" value="1"/>
</dbReference>
<feature type="domain" description="HAMP" evidence="2">
    <location>
        <begin position="87"/>
        <end position="139"/>
    </location>
</feature>